<evidence type="ECO:0000256" key="7">
    <source>
        <dbReference type="RuleBase" id="RU000304"/>
    </source>
</evidence>
<evidence type="ECO:0000256" key="1">
    <source>
        <dbReference type="ARBA" id="ARBA00022527"/>
    </source>
</evidence>
<dbReference type="PROSITE" id="PS50011">
    <property type="entry name" value="PROTEIN_KINASE_DOM"/>
    <property type="match status" value="1"/>
</dbReference>
<proteinExistence type="inferred from homology"/>
<dbReference type="InterPro" id="IPR000961">
    <property type="entry name" value="AGC-kinase_C"/>
</dbReference>
<dbReference type="InterPro" id="IPR017441">
    <property type="entry name" value="Protein_kinase_ATP_BS"/>
</dbReference>
<dbReference type="InterPro" id="IPR045270">
    <property type="entry name" value="STKc_AGC"/>
</dbReference>
<evidence type="ECO:0000313" key="11">
    <source>
        <dbReference type="EMBL" id="CDS05493.1"/>
    </source>
</evidence>
<evidence type="ECO:0008006" key="12">
    <source>
        <dbReference type="Google" id="ProtNLM"/>
    </source>
</evidence>
<dbReference type="EMBL" id="LK023316">
    <property type="protein sequence ID" value="CDS05493.1"/>
    <property type="molecule type" value="Genomic_DNA"/>
</dbReference>
<evidence type="ECO:0000256" key="2">
    <source>
        <dbReference type="ARBA" id="ARBA00022679"/>
    </source>
</evidence>
<dbReference type="GO" id="GO:0007186">
    <property type="term" value="P:G protein-coupled receptor signaling pathway"/>
    <property type="evidence" value="ECO:0007669"/>
    <property type="project" value="TreeGrafter"/>
</dbReference>
<evidence type="ECO:0000259" key="10">
    <source>
        <dbReference type="PROSITE" id="PS51285"/>
    </source>
</evidence>
<dbReference type="PROSITE" id="PS51285">
    <property type="entry name" value="AGC_KINASE_CTER"/>
    <property type="match status" value="1"/>
</dbReference>
<dbReference type="CDD" id="cd05123">
    <property type="entry name" value="STKc_AGC"/>
    <property type="match status" value="1"/>
</dbReference>
<dbReference type="FunFam" id="1.10.510.10:FF:000210">
    <property type="entry name" value="Non-specific serine/threonine protein kinase"/>
    <property type="match status" value="1"/>
</dbReference>
<dbReference type="SUPFAM" id="SSF56112">
    <property type="entry name" value="Protein kinase-like (PK-like)"/>
    <property type="match status" value="1"/>
</dbReference>
<dbReference type="InterPro" id="IPR008271">
    <property type="entry name" value="Ser/Thr_kinase_AS"/>
</dbReference>
<organism evidence="11">
    <name type="scientific">Lichtheimia ramosa</name>
    <dbReference type="NCBI Taxonomy" id="688394"/>
    <lineage>
        <taxon>Eukaryota</taxon>
        <taxon>Fungi</taxon>
        <taxon>Fungi incertae sedis</taxon>
        <taxon>Mucoromycota</taxon>
        <taxon>Mucoromycotina</taxon>
        <taxon>Mucoromycetes</taxon>
        <taxon>Mucorales</taxon>
        <taxon>Lichtheimiaceae</taxon>
        <taxon>Lichtheimia</taxon>
    </lineage>
</organism>
<dbReference type="GO" id="GO:0005524">
    <property type="term" value="F:ATP binding"/>
    <property type="evidence" value="ECO:0007669"/>
    <property type="project" value="UniProtKB-UniRule"/>
</dbReference>
<dbReference type="OrthoDB" id="354826at2759"/>
<dbReference type="AlphaFoldDB" id="A0A077WEE7"/>
<dbReference type="Pfam" id="PF00069">
    <property type="entry name" value="Pkinase"/>
    <property type="match status" value="1"/>
</dbReference>
<dbReference type="Gene3D" id="1.10.510.10">
    <property type="entry name" value="Transferase(Phosphotransferase) domain 1"/>
    <property type="match status" value="1"/>
</dbReference>
<evidence type="ECO:0000259" key="9">
    <source>
        <dbReference type="PROSITE" id="PS50011"/>
    </source>
</evidence>
<accession>A0A077WEE7</accession>
<feature type="binding site" evidence="6">
    <location>
        <position position="66"/>
    </location>
    <ligand>
        <name>ATP</name>
        <dbReference type="ChEBI" id="CHEBI:30616"/>
    </ligand>
</feature>
<feature type="region of interest" description="Disordered" evidence="8">
    <location>
        <begin position="335"/>
        <end position="356"/>
    </location>
</feature>
<name>A0A077WEE7_9FUNG</name>
<keyword evidence="5 6" id="KW-0067">ATP-binding</keyword>
<keyword evidence="3 6" id="KW-0547">Nucleotide-binding</keyword>
<keyword evidence="1 7" id="KW-0723">Serine/threonine-protein kinase</keyword>
<protein>
    <recommendedName>
        <fullName evidence="12">AGC/YANK protein kinase</fullName>
    </recommendedName>
</protein>
<dbReference type="GO" id="GO:0001664">
    <property type="term" value="F:G protein-coupled receptor binding"/>
    <property type="evidence" value="ECO:0007669"/>
    <property type="project" value="TreeGrafter"/>
</dbReference>
<dbReference type="PROSITE" id="PS00107">
    <property type="entry name" value="PROTEIN_KINASE_ATP"/>
    <property type="match status" value="1"/>
</dbReference>
<dbReference type="PROSITE" id="PS00108">
    <property type="entry name" value="PROTEIN_KINASE_ST"/>
    <property type="match status" value="1"/>
</dbReference>
<keyword evidence="4" id="KW-0418">Kinase</keyword>
<dbReference type="PANTHER" id="PTHR24355:SF30">
    <property type="entry name" value="SERINE_THREONINE-PROTEIN KINASE 32B ISOFORM X1"/>
    <property type="match status" value="1"/>
</dbReference>
<dbReference type="GO" id="GO:0004703">
    <property type="term" value="F:G protein-coupled receptor kinase activity"/>
    <property type="evidence" value="ECO:0007669"/>
    <property type="project" value="TreeGrafter"/>
</dbReference>
<evidence type="ECO:0000256" key="4">
    <source>
        <dbReference type="ARBA" id="ARBA00022777"/>
    </source>
</evidence>
<reference evidence="11" key="1">
    <citation type="journal article" date="2014" name="Genome Announc.">
        <title>De novo whole-genome sequence and genome annotation of Lichtheimia ramosa.</title>
        <authorList>
            <person name="Linde J."/>
            <person name="Schwartze V."/>
            <person name="Binder U."/>
            <person name="Lass-Florl C."/>
            <person name="Voigt K."/>
            <person name="Horn F."/>
        </authorList>
    </citation>
    <scope>NUCLEOTIDE SEQUENCE</scope>
    <source>
        <strain evidence="11">JMRC FSU:6197</strain>
    </source>
</reference>
<dbReference type="Gene3D" id="3.30.200.20">
    <property type="entry name" value="Phosphorylase Kinase, domain 1"/>
    <property type="match status" value="1"/>
</dbReference>
<feature type="domain" description="Protein kinase" evidence="9">
    <location>
        <begin position="37"/>
        <end position="298"/>
    </location>
</feature>
<keyword evidence="2" id="KW-0808">Transferase</keyword>
<evidence type="ECO:0000256" key="3">
    <source>
        <dbReference type="ARBA" id="ARBA00022741"/>
    </source>
</evidence>
<evidence type="ECO:0000256" key="8">
    <source>
        <dbReference type="SAM" id="MobiDB-lite"/>
    </source>
</evidence>
<comment type="similarity">
    <text evidence="7">Belongs to the protein kinase superfamily.</text>
</comment>
<dbReference type="InterPro" id="IPR000719">
    <property type="entry name" value="Prot_kinase_dom"/>
</dbReference>
<dbReference type="PANTHER" id="PTHR24355">
    <property type="entry name" value="G PROTEIN-COUPLED RECEPTOR KINASE/RIBOSOMAL PROTEIN S6 KINASE"/>
    <property type="match status" value="1"/>
</dbReference>
<dbReference type="GO" id="GO:0009966">
    <property type="term" value="P:regulation of signal transduction"/>
    <property type="evidence" value="ECO:0007669"/>
    <property type="project" value="TreeGrafter"/>
</dbReference>
<feature type="domain" description="AGC-kinase C-terminal" evidence="10">
    <location>
        <begin position="299"/>
        <end position="386"/>
    </location>
</feature>
<evidence type="ECO:0000256" key="6">
    <source>
        <dbReference type="PROSITE-ProRule" id="PRU10141"/>
    </source>
</evidence>
<gene>
    <name evidence="11" type="ORF">LRAMOSA08021</name>
</gene>
<dbReference type="InterPro" id="IPR011009">
    <property type="entry name" value="Kinase-like_dom_sf"/>
</dbReference>
<dbReference type="SMART" id="SM00220">
    <property type="entry name" value="S_TKc"/>
    <property type="match status" value="1"/>
</dbReference>
<evidence type="ECO:0000256" key="5">
    <source>
        <dbReference type="ARBA" id="ARBA00022840"/>
    </source>
</evidence>
<sequence length="463" mass="52626">MGAVCCKGEEVDFSNQVELFHFYLLRLQLIPLALTHYAIKQVIGKGAFGKVHLVQHKGTLLEYALKCIHKDKCVELRAANNMISERRLLERINYPLIVNLRYAFQDDDHLFMVLDLMLGGDLRFQLERNGPLSELQVRFYVAEIALSLAYLHRRRIAHRDLKPDNILLDEDGHAHLSDFNIATQFNDKRPLRWSKAGSLAYMAPETLDKRGYSTSVDWWSLGVMAYELVFGKRPFTGSTSEEVVEAILNAPLTFPDDAQQHVSEECLDLISKLLNRSPFERLGCGPGGFDQFKAHPWFQGIQWSQLENKEATPPFTPSKKESNFDAVHELEELLLDGEPLRPRKRASKSTLSDAGTLSEAARARQYLEEKFLPFDCTKQESWGQYHHHSDSIESETNSSVRSTVTAAGDESRLLRRIGGALNEHIDNVKYRGQGYMPAPVEMDEDDDTSITRLSTKTLVDKTV</sequence>